<evidence type="ECO:0008006" key="3">
    <source>
        <dbReference type="Google" id="ProtNLM"/>
    </source>
</evidence>
<name>A0A7S4BFC1_CHRCT</name>
<organism evidence="2">
    <name type="scientific">Chrysotila carterae</name>
    <name type="common">Marine alga</name>
    <name type="synonym">Syracosphaera carterae</name>
    <dbReference type="NCBI Taxonomy" id="13221"/>
    <lineage>
        <taxon>Eukaryota</taxon>
        <taxon>Haptista</taxon>
        <taxon>Haptophyta</taxon>
        <taxon>Prymnesiophyceae</taxon>
        <taxon>Isochrysidales</taxon>
        <taxon>Isochrysidaceae</taxon>
        <taxon>Chrysotila</taxon>
    </lineage>
</organism>
<proteinExistence type="predicted"/>
<reference evidence="2" key="1">
    <citation type="submission" date="2021-01" db="EMBL/GenBank/DDBJ databases">
        <authorList>
            <person name="Corre E."/>
            <person name="Pelletier E."/>
            <person name="Niang G."/>
            <person name="Scheremetjew M."/>
            <person name="Finn R."/>
            <person name="Kale V."/>
            <person name="Holt S."/>
            <person name="Cochrane G."/>
            <person name="Meng A."/>
            <person name="Brown T."/>
            <person name="Cohen L."/>
        </authorList>
    </citation>
    <scope>NUCLEOTIDE SEQUENCE</scope>
    <source>
        <strain evidence="2">CCMP645</strain>
    </source>
</reference>
<sequence>MPAITDVSMTSWNSNNSPVMPSALPPPLVPSRQLTKSRTSPVIAPILAPTAAETSASCQTSTLMVLKRYLSFEVSNLLGQRRLLRLFDGATLHDLREECRAAYNFSARPLVIVHQGRLLSAEYDACALTSLGFQQDALVHVFEQATPAPSDGSIDGRSATQSESSDKIAKLEQRVRELERSAGCGTRTAYATNRYLSSNFTARAVGKHSVQMTDAGDDDALIPCVPMWQTKQQMDQLFSASSASLGTWNTSNSAEL</sequence>
<protein>
    <recommendedName>
        <fullName evidence="3">Ubiquitin-like domain-containing protein</fullName>
    </recommendedName>
</protein>
<gene>
    <name evidence="2" type="ORF">PCAR00345_LOCUS16793</name>
</gene>
<feature type="region of interest" description="Disordered" evidence="1">
    <location>
        <begin position="148"/>
        <end position="167"/>
    </location>
</feature>
<dbReference type="AlphaFoldDB" id="A0A7S4BFC1"/>
<accession>A0A7S4BFC1</accession>
<evidence type="ECO:0000256" key="1">
    <source>
        <dbReference type="SAM" id="MobiDB-lite"/>
    </source>
</evidence>
<dbReference type="InterPro" id="IPR029071">
    <property type="entry name" value="Ubiquitin-like_domsf"/>
</dbReference>
<dbReference type="EMBL" id="HBIZ01026509">
    <property type="protein sequence ID" value="CAE0764181.1"/>
    <property type="molecule type" value="Transcribed_RNA"/>
</dbReference>
<evidence type="ECO:0000313" key="2">
    <source>
        <dbReference type="EMBL" id="CAE0764181.1"/>
    </source>
</evidence>
<dbReference type="SUPFAM" id="SSF54236">
    <property type="entry name" value="Ubiquitin-like"/>
    <property type="match status" value="1"/>
</dbReference>